<keyword evidence="15" id="KW-1185">Reference proteome</keyword>
<evidence type="ECO:0000256" key="12">
    <source>
        <dbReference type="ARBA" id="ARBA00023136"/>
    </source>
</evidence>
<reference evidence="14" key="1">
    <citation type="submission" date="2020-05" db="EMBL/GenBank/DDBJ databases">
        <title>Mycena genomes resolve the evolution of fungal bioluminescence.</title>
        <authorList>
            <person name="Tsai I.J."/>
        </authorList>
    </citation>
    <scope>NUCLEOTIDE SEQUENCE</scope>
    <source>
        <strain evidence="14">110903Hualien_Pintung</strain>
    </source>
</reference>
<evidence type="ECO:0000256" key="3">
    <source>
        <dbReference type="ARBA" id="ARBA00004721"/>
    </source>
</evidence>
<dbReference type="OrthoDB" id="1470350at2759"/>
<dbReference type="InterPro" id="IPR036396">
    <property type="entry name" value="Cyt_P450_sf"/>
</dbReference>
<proteinExistence type="inferred from homology"/>
<keyword evidence="9" id="KW-0560">Oxidoreductase</keyword>
<evidence type="ECO:0000313" key="14">
    <source>
        <dbReference type="EMBL" id="KAF7300438.1"/>
    </source>
</evidence>
<dbReference type="AlphaFoldDB" id="A0A8H6W3K2"/>
<protein>
    <submittedName>
        <fullName evidence="14">Cytochrome P450</fullName>
    </submittedName>
</protein>
<evidence type="ECO:0000313" key="15">
    <source>
        <dbReference type="Proteomes" id="UP000613580"/>
    </source>
</evidence>
<dbReference type="PANTHER" id="PTHR24305">
    <property type="entry name" value="CYTOCHROME P450"/>
    <property type="match status" value="1"/>
</dbReference>
<dbReference type="EMBL" id="JACAZE010000013">
    <property type="protein sequence ID" value="KAF7300438.1"/>
    <property type="molecule type" value="Genomic_DNA"/>
</dbReference>
<evidence type="ECO:0000256" key="2">
    <source>
        <dbReference type="ARBA" id="ARBA00004370"/>
    </source>
</evidence>
<keyword evidence="7 13" id="KW-0479">Metal-binding</keyword>
<evidence type="ECO:0000256" key="11">
    <source>
        <dbReference type="ARBA" id="ARBA00023033"/>
    </source>
</evidence>
<dbReference type="GO" id="GO:0005506">
    <property type="term" value="F:iron ion binding"/>
    <property type="evidence" value="ECO:0007669"/>
    <property type="project" value="InterPro"/>
</dbReference>
<dbReference type="GO" id="GO:0016705">
    <property type="term" value="F:oxidoreductase activity, acting on paired donors, with incorporation or reduction of molecular oxygen"/>
    <property type="evidence" value="ECO:0007669"/>
    <property type="project" value="InterPro"/>
</dbReference>
<evidence type="ECO:0000256" key="13">
    <source>
        <dbReference type="PIRSR" id="PIRSR602403-1"/>
    </source>
</evidence>
<comment type="pathway">
    <text evidence="3">Secondary metabolite biosynthesis; terpenoid biosynthesis.</text>
</comment>
<evidence type="ECO:0000256" key="5">
    <source>
        <dbReference type="ARBA" id="ARBA00022617"/>
    </source>
</evidence>
<evidence type="ECO:0000256" key="8">
    <source>
        <dbReference type="ARBA" id="ARBA00022989"/>
    </source>
</evidence>
<comment type="subcellular location">
    <subcellularLocation>
        <location evidence="2">Membrane</location>
    </subcellularLocation>
</comment>
<dbReference type="PANTHER" id="PTHR24305:SF166">
    <property type="entry name" value="CYTOCHROME P450 12A4, MITOCHONDRIAL-RELATED"/>
    <property type="match status" value="1"/>
</dbReference>
<dbReference type="Pfam" id="PF00067">
    <property type="entry name" value="p450"/>
    <property type="match status" value="1"/>
</dbReference>
<comment type="caution">
    <text evidence="14">The sequence shown here is derived from an EMBL/GenBank/DDBJ whole genome shotgun (WGS) entry which is preliminary data.</text>
</comment>
<comment type="cofactor">
    <cofactor evidence="1 13">
        <name>heme</name>
        <dbReference type="ChEBI" id="CHEBI:30413"/>
    </cofactor>
</comment>
<dbReference type="InterPro" id="IPR001128">
    <property type="entry name" value="Cyt_P450"/>
</dbReference>
<sequence>MSDILSRLHALVDAYPTLVRVVIAAVVARVVYARFFTVKGSLGRMRGPKFQSLLRGTPDRTIVSCTLEWQKIYGRTFKVHHHFLTPQLFTTDLTALHHVISRDDIYQKAAPIRWGLTQLLGRGLLALEGEEHARLRKIMSPAFSPSQIRLLVPLFFDKSLELVSFWSALPTSSSSKEGWIETDVLKGLRGVTLDIIGLAGFGYDFRALQGGGQTTLGKAFYQMFQSPKARNVTPWTFLRARFPVLRLLFPQKRVNESRQAMELIGMELLQDAKNAYSDAENDSAGADGSAARRDLLSLLVQSNLAEDESARLADDVVVAQIPTFFIAGHETTSTAVSWALYALASYPDVQRTLRAELNTLGTDQPTFEALNALTYLDAVVRESMRLFSAVAFTNRVAVEDDVVPLAKGHEWVDQDGKLWDSILVKKGQMIYVPVAAVNRDREIWGEDADEFRPERWTTIPAGANAIPGVYSHLFTFLGGPHNCIGWRFSVAETKSLIFTLIRAFEFALPEGMTPDDVVRASNAAVQRPVLKGREKEGNQLPMRMRRVRE</sequence>
<keyword evidence="8" id="KW-1133">Transmembrane helix</keyword>
<dbReference type="Proteomes" id="UP000613580">
    <property type="component" value="Unassembled WGS sequence"/>
</dbReference>
<keyword evidence="10 13" id="KW-0408">Iron</keyword>
<keyword evidence="6" id="KW-0812">Transmembrane</keyword>
<keyword evidence="12" id="KW-0472">Membrane</keyword>
<feature type="binding site" description="axial binding residue" evidence="13">
    <location>
        <position position="483"/>
    </location>
    <ligand>
        <name>heme</name>
        <dbReference type="ChEBI" id="CHEBI:30413"/>
    </ligand>
    <ligandPart>
        <name>Fe</name>
        <dbReference type="ChEBI" id="CHEBI:18248"/>
    </ligandPart>
</feature>
<dbReference type="Gene3D" id="1.10.630.10">
    <property type="entry name" value="Cytochrome P450"/>
    <property type="match status" value="1"/>
</dbReference>
<evidence type="ECO:0000256" key="7">
    <source>
        <dbReference type="ARBA" id="ARBA00022723"/>
    </source>
</evidence>
<gene>
    <name evidence="14" type="ORF">HMN09_00927500</name>
</gene>
<dbReference type="PRINTS" id="PR00385">
    <property type="entry name" value="P450"/>
</dbReference>
<dbReference type="GO" id="GO:0016020">
    <property type="term" value="C:membrane"/>
    <property type="evidence" value="ECO:0007669"/>
    <property type="project" value="UniProtKB-SubCell"/>
</dbReference>
<name>A0A8H6W3K2_MYCCL</name>
<dbReference type="PRINTS" id="PR00465">
    <property type="entry name" value="EP450IV"/>
</dbReference>
<dbReference type="SUPFAM" id="SSF48264">
    <property type="entry name" value="Cytochrome P450"/>
    <property type="match status" value="1"/>
</dbReference>
<dbReference type="GO" id="GO:0020037">
    <property type="term" value="F:heme binding"/>
    <property type="evidence" value="ECO:0007669"/>
    <property type="project" value="InterPro"/>
</dbReference>
<dbReference type="InterPro" id="IPR002403">
    <property type="entry name" value="Cyt_P450_E_grp-IV"/>
</dbReference>
<evidence type="ECO:0000256" key="4">
    <source>
        <dbReference type="ARBA" id="ARBA00010617"/>
    </source>
</evidence>
<evidence type="ECO:0000256" key="10">
    <source>
        <dbReference type="ARBA" id="ARBA00023004"/>
    </source>
</evidence>
<evidence type="ECO:0000256" key="6">
    <source>
        <dbReference type="ARBA" id="ARBA00022692"/>
    </source>
</evidence>
<evidence type="ECO:0000256" key="9">
    <source>
        <dbReference type="ARBA" id="ARBA00023002"/>
    </source>
</evidence>
<dbReference type="InterPro" id="IPR050121">
    <property type="entry name" value="Cytochrome_P450_monoxygenase"/>
</dbReference>
<comment type="similarity">
    <text evidence="4">Belongs to the cytochrome P450 family.</text>
</comment>
<evidence type="ECO:0000256" key="1">
    <source>
        <dbReference type="ARBA" id="ARBA00001971"/>
    </source>
</evidence>
<dbReference type="GO" id="GO:0004497">
    <property type="term" value="F:monooxygenase activity"/>
    <property type="evidence" value="ECO:0007669"/>
    <property type="project" value="UniProtKB-KW"/>
</dbReference>
<organism evidence="14 15">
    <name type="scientific">Mycena chlorophos</name>
    <name type="common">Agaric fungus</name>
    <name type="synonym">Agaricus chlorophos</name>
    <dbReference type="NCBI Taxonomy" id="658473"/>
    <lineage>
        <taxon>Eukaryota</taxon>
        <taxon>Fungi</taxon>
        <taxon>Dikarya</taxon>
        <taxon>Basidiomycota</taxon>
        <taxon>Agaricomycotina</taxon>
        <taxon>Agaricomycetes</taxon>
        <taxon>Agaricomycetidae</taxon>
        <taxon>Agaricales</taxon>
        <taxon>Marasmiineae</taxon>
        <taxon>Mycenaceae</taxon>
        <taxon>Mycena</taxon>
    </lineage>
</organism>
<keyword evidence="11" id="KW-0503">Monooxygenase</keyword>
<accession>A0A8H6W3K2</accession>
<keyword evidence="5 13" id="KW-0349">Heme</keyword>